<evidence type="ECO:0000313" key="1">
    <source>
        <dbReference type="EMBL" id="KAK0516860.1"/>
    </source>
</evidence>
<proteinExistence type="predicted"/>
<sequence>MRASTFLDPNSARSSRLPESWNLAKIAYKLAGLYIRQLDWNSAYATNTTRAPHISLACAPEFNFTLDVLKSQDNVLQARKAWDLAWSLTKSLRPDDIRGPAQLEKIRYDELVVTWCR</sequence>
<comment type="caution">
    <text evidence="1">The sequence shown here is derived from an EMBL/GenBank/DDBJ whole genome shotgun (WGS) entry which is preliminary data.</text>
</comment>
<keyword evidence="2" id="KW-1185">Reference proteome</keyword>
<evidence type="ECO:0000313" key="2">
    <source>
        <dbReference type="Proteomes" id="UP001166286"/>
    </source>
</evidence>
<dbReference type="AlphaFoldDB" id="A0AA39RAE4"/>
<protein>
    <submittedName>
        <fullName evidence="1">Uncharacterized protein</fullName>
    </submittedName>
</protein>
<dbReference type="EMBL" id="JAFEKC020000001">
    <property type="protein sequence ID" value="KAK0516860.1"/>
    <property type="molecule type" value="Genomic_DNA"/>
</dbReference>
<gene>
    <name evidence="1" type="ORF">JMJ35_000015</name>
</gene>
<name>A0AA39RAE4_9LECA</name>
<organism evidence="1 2">
    <name type="scientific">Cladonia borealis</name>
    <dbReference type="NCBI Taxonomy" id="184061"/>
    <lineage>
        <taxon>Eukaryota</taxon>
        <taxon>Fungi</taxon>
        <taxon>Dikarya</taxon>
        <taxon>Ascomycota</taxon>
        <taxon>Pezizomycotina</taxon>
        <taxon>Lecanoromycetes</taxon>
        <taxon>OSLEUM clade</taxon>
        <taxon>Lecanoromycetidae</taxon>
        <taxon>Lecanorales</taxon>
        <taxon>Lecanorineae</taxon>
        <taxon>Cladoniaceae</taxon>
        <taxon>Cladonia</taxon>
    </lineage>
</organism>
<reference evidence="1" key="1">
    <citation type="submission" date="2023-03" db="EMBL/GenBank/DDBJ databases">
        <title>Complete genome of Cladonia borealis.</title>
        <authorList>
            <person name="Park H."/>
        </authorList>
    </citation>
    <scope>NUCLEOTIDE SEQUENCE</scope>
    <source>
        <strain evidence="1">ANT050790</strain>
    </source>
</reference>
<accession>A0AA39RAE4</accession>
<dbReference type="Proteomes" id="UP001166286">
    <property type="component" value="Unassembled WGS sequence"/>
</dbReference>